<feature type="region of interest" description="Disordered" evidence="1">
    <location>
        <begin position="1"/>
        <end position="52"/>
    </location>
</feature>
<organism evidence="2 3">
    <name type="scientific">Lasius platythorax</name>
    <dbReference type="NCBI Taxonomy" id="488582"/>
    <lineage>
        <taxon>Eukaryota</taxon>
        <taxon>Metazoa</taxon>
        <taxon>Ecdysozoa</taxon>
        <taxon>Arthropoda</taxon>
        <taxon>Hexapoda</taxon>
        <taxon>Insecta</taxon>
        <taxon>Pterygota</taxon>
        <taxon>Neoptera</taxon>
        <taxon>Endopterygota</taxon>
        <taxon>Hymenoptera</taxon>
        <taxon>Apocrita</taxon>
        <taxon>Aculeata</taxon>
        <taxon>Formicoidea</taxon>
        <taxon>Formicidae</taxon>
        <taxon>Formicinae</taxon>
        <taxon>Lasius</taxon>
        <taxon>Lasius</taxon>
    </lineage>
</organism>
<protein>
    <submittedName>
        <fullName evidence="2">Uncharacterized protein</fullName>
    </submittedName>
</protein>
<dbReference type="AlphaFoldDB" id="A0AAV2P7X1"/>
<proteinExistence type="predicted"/>
<sequence length="99" mass="10439">MLRIKPFSEAKGHAISSSAVCLPGDGDDDDDDDDDDGRSIGSPKSRKEGRAVDWKKGGTAGRVCLENVIGIVTRGPVVGFLTSRTCGAFGIFVSLLNKK</sequence>
<feature type="compositionally biased region" description="Acidic residues" evidence="1">
    <location>
        <begin position="25"/>
        <end position="36"/>
    </location>
</feature>
<evidence type="ECO:0000313" key="2">
    <source>
        <dbReference type="EMBL" id="CAL1689034.1"/>
    </source>
</evidence>
<evidence type="ECO:0000313" key="3">
    <source>
        <dbReference type="Proteomes" id="UP001497644"/>
    </source>
</evidence>
<name>A0AAV2P7X1_9HYME</name>
<feature type="compositionally biased region" description="Basic and acidic residues" evidence="1">
    <location>
        <begin position="1"/>
        <end position="12"/>
    </location>
</feature>
<accession>A0AAV2P7X1</accession>
<gene>
    <name evidence="2" type="ORF">LPLAT_LOCUS14035</name>
</gene>
<evidence type="ECO:0000256" key="1">
    <source>
        <dbReference type="SAM" id="MobiDB-lite"/>
    </source>
</evidence>
<reference evidence="2" key="1">
    <citation type="submission" date="2024-04" db="EMBL/GenBank/DDBJ databases">
        <authorList>
            <consortium name="Molecular Ecology Group"/>
        </authorList>
    </citation>
    <scope>NUCLEOTIDE SEQUENCE</scope>
</reference>
<keyword evidence="3" id="KW-1185">Reference proteome</keyword>
<dbReference type="Proteomes" id="UP001497644">
    <property type="component" value="Chromosome 9"/>
</dbReference>
<dbReference type="EMBL" id="OZ034832">
    <property type="protein sequence ID" value="CAL1689034.1"/>
    <property type="molecule type" value="Genomic_DNA"/>
</dbReference>